<organism evidence="1 2">
    <name type="scientific">Rhizopus stolonifer</name>
    <name type="common">Rhizopus nigricans</name>
    <dbReference type="NCBI Taxonomy" id="4846"/>
    <lineage>
        <taxon>Eukaryota</taxon>
        <taxon>Fungi</taxon>
        <taxon>Fungi incertae sedis</taxon>
        <taxon>Mucoromycota</taxon>
        <taxon>Mucoromycotina</taxon>
        <taxon>Mucoromycetes</taxon>
        <taxon>Mucorales</taxon>
        <taxon>Mucorineae</taxon>
        <taxon>Rhizopodaceae</taxon>
        <taxon>Rhizopus</taxon>
    </lineage>
</organism>
<evidence type="ECO:0000313" key="1">
    <source>
        <dbReference type="EMBL" id="RCI01986.1"/>
    </source>
</evidence>
<dbReference type="Proteomes" id="UP000253551">
    <property type="component" value="Unassembled WGS sequence"/>
</dbReference>
<evidence type="ECO:0000313" key="2">
    <source>
        <dbReference type="Proteomes" id="UP000253551"/>
    </source>
</evidence>
<dbReference type="EMBL" id="PJQM01001583">
    <property type="protein sequence ID" value="RCI01986.1"/>
    <property type="molecule type" value="Genomic_DNA"/>
</dbReference>
<dbReference type="AlphaFoldDB" id="A0A367KIF2"/>
<name>A0A367KIF2_RHIST</name>
<accession>A0A367KIF2</accession>
<proteinExistence type="predicted"/>
<reference evidence="1 2" key="1">
    <citation type="journal article" date="2018" name="G3 (Bethesda)">
        <title>Phylogenetic and Phylogenomic Definition of Rhizopus Species.</title>
        <authorList>
            <person name="Gryganskyi A.P."/>
            <person name="Golan J."/>
            <person name="Dolatabadi S."/>
            <person name="Mondo S."/>
            <person name="Robb S."/>
            <person name="Idnurm A."/>
            <person name="Muszewska A."/>
            <person name="Steczkiewicz K."/>
            <person name="Masonjones S."/>
            <person name="Liao H.L."/>
            <person name="Gajdeczka M.T."/>
            <person name="Anike F."/>
            <person name="Vuek A."/>
            <person name="Anishchenko I.M."/>
            <person name="Voigt K."/>
            <person name="de Hoog G.S."/>
            <person name="Smith M.E."/>
            <person name="Heitman J."/>
            <person name="Vilgalys R."/>
            <person name="Stajich J.E."/>
        </authorList>
    </citation>
    <scope>NUCLEOTIDE SEQUENCE [LARGE SCALE GENOMIC DNA]</scope>
    <source>
        <strain evidence="1 2">LSU 92-RS-03</strain>
    </source>
</reference>
<protein>
    <submittedName>
        <fullName evidence="1">Uncharacterized protein</fullName>
    </submittedName>
</protein>
<keyword evidence="2" id="KW-1185">Reference proteome</keyword>
<sequence>MSNSVRYKKYGADQIERFNKVLQEEGLSLPKAAVVCDIPCSSVYRMLDEFKSGVYAPILKQCSKSLAVMHKPHRHNIKSKSWRKIFNTGKAKGLFKSCTLVNPLKSSYYHAIRRTKKQR</sequence>
<gene>
    <name evidence="1" type="ORF">CU098_008128</name>
</gene>
<dbReference type="OrthoDB" id="2284298at2759"/>
<comment type="caution">
    <text evidence="1">The sequence shown here is derived from an EMBL/GenBank/DDBJ whole genome shotgun (WGS) entry which is preliminary data.</text>
</comment>